<evidence type="ECO:0000313" key="2">
    <source>
        <dbReference type="Proteomes" id="UP000032735"/>
    </source>
</evidence>
<organism evidence="1 2">
    <name type="scientific">Xenorhabdus poinarii G6</name>
    <dbReference type="NCBI Taxonomy" id="1354304"/>
    <lineage>
        <taxon>Bacteria</taxon>
        <taxon>Pseudomonadati</taxon>
        <taxon>Pseudomonadota</taxon>
        <taxon>Gammaproteobacteria</taxon>
        <taxon>Enterobacterales</taxon>
        <taxon>Morganellaceae</taxon>
        <taxon>Xenorhabdus</taxon>
    </lineage>
</organism>
<keyword evidence="2" id="KW-1185">Reference proteome</keyword>
<evidence type="ECO:0000313" key="1">
    <source>
        <dbReference type="EMBL" id="CDG21030.1"/>
    </source>
</evidence>
<dbReference type="Proteomes" id="UP000032735">
    <property type="component" value="Chromosome"/>
</dbReference>
<dbReference type="EMBL" id="FO704551">
    <property type="protein sequence ID" value="CDG21030.1"/>
    <property type="molecule type" value="Genomic_DNA"/>
</dbReference>
<gene>
    <name evidence="1" type="ORF">XPG1_1375</name>
</gene>
<accession>A0A068R4H7</accession>
<dbReference type="Pfam" id="PF25694">
    <property type="entry name" value="N_peptide"/>
    <property type="match status" value="1"/>
</dbReference>
<proteinExistence type="predicted"/>
<dbReference type="HOGENOM" id="CLU_162098_0_0_6"/>
<sequence>MENVIVLSKTGRLNSRMRRYMERGDLITHHRLEEHIRQSEIKALENIIDQAFGVETSPRKVLTLKRKSQNDSANVIASLITQVKGDETQDPTPSFDNCCMSDVALYSTTTPSRRRLESGEVTARV</sequence>
<protein>
    <submittedName>
        <fullName evidence="1">Uncharacterized protein</fullName>
    </submittedName>
</protein>
<dbReference type="KEGG" id="xpo:XPG1_1375"/>
<reference evidence="1 2" key="1">
    <citation type="submission" date="2013-07" db="EMBL/GenBank/DDBJ databases">
        <authorList>
            <person name="Genoscope - CEA"/>
        </authorList>
    </citation>
    <scope>NUCLEOTIDE SEQUENCE [LARGE SCALE GENOMIC DNA]</scope>
    <source>
        <strain evidence="1 2">G6</strain>
    </source>
</reference>
<dbReference type="RefSeq" id="WP_045958301.1">
    <property type="nucleotide sequence ID" value="NZ_FO704551.1"/>
</dbReference>
<name>A0A068R4H7_9GAMM</name>
<dbReference type="AlphaFoldDB" id="A0A068R4H7"/>
<dbReference type="OrthoDB" id="6445142at2"/>
<dbReference type="InterPro" id="IPR057902">
    <property type="entry name" value="N_peptide"/>
</dbReference>